<gene>
    <name evidence="3" type="ORF">HPE56_13870</name>
</gene>
<keyword evidence="2" id="KW-0472">Membrane</keyword>
<organism evidence="3 4">
    <name type="scientific">Maribacter aquimaris</name>
    <dbReference type="NCBI Taxonomy" id="2737171"/>
    <lineage>
        <taxon>Bacteria</taxon>
        <taxon>Pseudomonadati</taxon>
        <taxon>Bacteroidota</taxon>
        <taxon>Flavobacteriia</taxon>
        <taxon>Flavobacteriales</taxon>
        <taxon>Flavobacteriaceae</taxon>
        <taxon>Maribacter</taxon>
    </lineage>
</organism>
<name>A0ABR7V240_9FLAO</name>
<keyword evidence="2" id="KW-1133">Transmembrane helix</keyword>
<dbReference type="RefSeq" id="WP_188244353.1">
    <property type="nucleotide sequence ID" value="NZ_JABTCF010000009.1"/>
</dbReference>
<proteinExistence type="predicted"/>
<sequence length="186" mass="21159">MEKDKLKELFNGLEGTFDTGEPKAGHQERFLEKLNQANKTITLHKKKRNWWRPLSIAASVAVISLLAIGIYTSRPSLDEQVAKISPEVSNTQVYFSSLIEDQVKQLEKESSPETQKIISDTMDQLKKLETNYKQLETDLINGGNNKLILSAMITNFQTRIDLLQDVIIQIEAIKNLKNQNDANFII</sequence>
<keyword evidence="4" id="KW-1185">Reference proteome</keyword>
<reference evidence="3" key="1">
    <citation type="submission" date="2020-05" db="EMBL/GenBank/DDBJ databases">
        <title>The draft genome sequence of Maribacter sp. ANRC-HE7.</title>
        <authorList>
            <person name="Mu L."/>
        </authorList>
    </citation>
    <scope>NUCLEOTIDE SEQUENCE</scope>
    <source>
        <strain evidence="3">ANRC-HE7</strain>
    </source>
</reference>
<evidence type="ECO:0008006" key="5">
    <source>
        <dbReference type="Google" id="ProtNLM"/>
    </source>
</evidence>
<evidence type="ECO:0000256" key="2">
    <source>
        <dbReference type="SAM" id="Phobius"/>
    </source>
</evidence>
<dbReference type="Proteomes" id="UP001166021">
    <property type="component" value="Unassembled WGS sequence"/>
</dbReference>
<protein>
    <recommendedName>
        <fullName evidence="5">DUF4179 domain-containing protein</fullName>
    </recommendedName>
</protein>
<evidence type="ECO:0000313" key="3">
    <source>
        <dbReference type="EMBL" id="MBD0778884.1"/>
    </source>
</evidence>
<keyword evidence="1" id="KW-0175">Coiled coil</keyword>
<dbReference type="EMBL" id="JABTCF010000009">
    <property type="protein sequence ID" value="MBD0778884.1"/>
    <property type="molecule type" value="Genomic_DNA"/>
</dbReference>
<accession>A0ABR7V240</accession>
<feature type="coiled-coil region" evidence="1">
    <location>
        <begin position="118"/>
        <end position="145"/>
    </location>
</feature>
<comment type="caution">
    <text evidence="3">The sequence shown here is derived from an EMBL/GenBank/DDBJ whole genome shotgun (WGS) entry which is preliminary data.</text>
</comment>
<evidence type="ECO:0000313" key="4">
    <source>
        <dbReference type="Proteomes" id="UP001166021"/>
    </source>
</evidence>
<keyword evidence="2" id="KW-0812">Transmembrane</keyword>
<feature type="transmembrane region" description="Helical" evidence="2">
    <location>
        <begin position="50"/>
        <end position="71"/>
    </location>
</feature>
<evidence type="ECO:0000256" key="1">
    <source>
        <dbReference type="SAM" id="Coils"/>
    </source>
</evidence>